<dbReference type="GO" id="GO:0016798">
    <property type="term" value="F:hydrolase activity, acting on glycosyl bonds"/>
    <property type="evidence" value="ECO:0007669"/>
    <property type="project" value="UniProtKB-KW"/>
</dbReference>
<sequence length="337" mass="38179">MTTHFQSRLQCVSSNCNDNSYRELFRRYPQNPILTIKDWPYAANTVFNPAATKYNGKTLLLVRVEDRRGFSHFTKAVSENGIDNWQIDSIPTLEPDPANYPEEIWGIEDPRITWLEELKKWSVAYTAYSTGGPLVSLALTEDFTHFERLGPIVPPDDKDAALFPRRFNGKWYLIHRPIPGHYGAIGHIWVSCSPDLKYWGDHHILLKARNGGWWDSQKIGLSAQPLETPDGWLMLYHGVRQTAAGAIYRLGLALLDLENPSRVLRRSDEWVFGPSAPYEREGDVDDVVFPCGWVLDDDGTVKMYYGGADTCVALATASLSDLLDYIKSCPEFDAEGF</sequence>
<dbReference type="PANTHER" id="PTHR34106:SF5">
    <property type="entry name" value="GLYCOSIDASE"/>
    <property type="match status" value="1"/>
</dbReference>
<dbReference type="SUPFAM" id="SSF75005">
    <property type="entry name" value="Arabinanase/levansucrase/invertase"/>
    <property type="match status" value="1"/>
</dbReference>
<evidence type="ECO:0000256" key="2">
    <source>
        <dbReference type="ARBA" id="ARBA00022679"/>
    </source>
</evidence>
<dbReference type="Proteomes" id="UP001254848">
    <property type="component" value="Unassembled WGS sequence"/>
</dbReference>
<accession>A0ABU3NU61</accession>
<evidence type="ECO:0000256" key="3">
    <source>
        <dbReference type="ARBA" id="ARBA00024356"/>
    </source>
</evidence>
<gene>
    <name evidence="4" type="ORF">Q4T40_03775</name>
</gene>
<dbReference type="PANTHER" id="PTHR34106">
    <property type="entry name" value="GLYCOSIDASE"/>
    <property type="match status" value="1"/>
</dbReference>
<evidence type="ECO:0000313" key="5">
    <source>
        <dbReference type="Proteomes" id="UP001254848"/>
    </source>
</evidence>
<comment type="caution">
    <text evidence="4">The sequence shown here is derived from an EMBL/GenBank/DDBJ whole genome shotgun (WGS) entry which is preliminary data.</text>
</comment>
<dbReference type="RefSeq" id="WP_413778907.1">
    <property type="nucleotide sequence ID" value="NZ_JAUOZS010000001.1"/>
</dbReference>
<proteinExistence type="inferred from homology"/>
<reference evidence="4 5" key="1">
    <citation type="submission" date="2023-07" db="EMBL/GenBank/DDBJ databases">
        <title>The novel representative of Negativicutes class, Anaeroselena agilis gen. nov. sp. nov.</title>
        <authorList>
            <person name="Prokofeva M.I."/>
            <person name="Elcheninov A.G."/>
            <person name="Klyukina A."/>
            <person name="Kublanov I.V."/>
            <person name="Frolov E.N."/>
            <person name="Podosokorskaya O.A."/>
        </authorList>
    </citation>
    <scope>NUCLEOTIDE SEQUENCE [LARGE SCALE GENOMIC DNA]</scope>
    <source>
        <strain evidence="4 5">4137-cl</strain>
    </source>
</reference>
<keyword evidence="4" id="KW-0378">Hydrolase</keyword>
<dbReference type="EMBL" id="JAUOZS010000001">
    <property type="protein sequence ID" value="MDT8900359.1"/>
    <property type="molecule type" value="Genomic_DNA"/>
</dbReference>
<evidence type="ECO:0000313" key="4">
    <source>
        <dbReference type="EMBL" id="MDT8900359.1"/>
    </source>
</evidence>
<dbReference type="InterPro" id="IPR007184">
    <property type="entry name" value="Mannoside_phosphorylase"/>
</dbReference>
<keyword evidence="5" id="KW-1185">Reference proteome</keyword>
<keyword evidence="4" id="KW-0326">Glycosidase</keyword>
<keyword evidence="2" id="KW-0808">Transferase</keyword>
<comment type="similarity">
    <text evidence="3">Belongs to the glycosyl hydrolase 130 family.</text>
</comment>
<dbReference type="InterPro" id="IPR023296">
    <property type="entry name" value="Glyco_hydro_beta-prop_sf"/>
</dbReference>
<name>A0ABU3NU61_9FIRM</name>
<dbReference type="Gene3D" id="2.115.10.20">
    <property type="entry name" value="Glycosyl hydrolase domain, family 43"/>
    <property type="match status" value="1"/>
</dbReference>
<keyword evidence="1" id="KW-0328">Glycosyltransferase</keyword>
<evidence type="ECO:0000256" key="1">
    <source>
        <dbReference type="ARBA" id="ARBA00022676"/>
    </source>
</evidence>
<organism evidence="4 5">
    <name type="scientific">Anaeroselena agilis</name>
    <dbReference type="NCBI Taxonomy" id="3063788"/>
    <lineage>
        <taxon>Bacteria</taxon>
        <taxon>Bacillati</taxon>
        <taxon>Bacillota</taxon>
        <taxon>Negativicutes</taxon>
        <taxon>Acetonemataceae</taxon>
        <taxon>Anaeroselena</taxon>
    </lineage>
</organism>
<dbReference type="CDD" id="cd18615">
    <property type="entry name" value="GH130"/>
    <property type="match status" value="1"/>
</dbReference>
<dbReference type="Pfam" id="PF04041">
    <property type="entry name" value="Glyco_hydro_130"/>
    <property type="match status" value="1"/>
</dbReference>
<dbReference type="PIRSF" id="PIRSF016202">
    <property type="entry name" value="PH1107"/>
    <property type="match status" value="1"/>
</dbReference>
<protein>
    <submittedName>
        <fullName evidence="4">Glycosidase</fullName>
    </submittedName>
</protein>